<dbReference type="SUPFAM" id="SSF117892">
    <property type="entry name" value="Band 7/SPFH domain"/>
    <property type="match status" value="1"/>
</dbReference>
<sequence>MKMAVSVGDYPQVSKKWYRGLMRSKHEQNNSRMYQPYIFSYEDPNLHADYKPLYNPDTHAQFGDGSEPVDAQKTIASAFEYSDNKTPITEYTAQYETIFTYAEPLTVDPLLTNWTEEAHHKDQTTLNRSVSFLLIVLSTLLLILLFPILCWICIKRIARNERLVVIRLGERLRTKGPGFVVTLPFCDQSHRLLLDDQSLSVGPVSGQTRDQGEVEIHCEFTYRINDPDCIYASSKKSPSQTIVAIAETCMTAALGHLTWPELEEGGGKQDITNEIVVSLNCLCGVHGLQIVRADCTGVTLTCAPPSPETLKRSNLSVVQKQLQNLTSLFFPGTNRGSTSKPASNLLSNVAPNTNPKPPTSGSSSSVTRGLNRSHSLDVPHSGTTDVNEEESVSRTRLLSLRLTDLSATRAILCSQVIARAQPFLSNDLVCLALDQATLQLVIGSDRITEPLPSLSEATADEARYSVLYLDAKAGRSTMGALPDPEVTVFVNVADLSEIVTGRLDMKKAITEGRVVVQGNTKALDKLRHLLFLHAE</sequence>
<gene>
    <name evidence="6" type="ORF">FGIG_07735</name>
</gene>
<keyword evidence="7" id="KW-1185">Reference proteome</keyword>
<dbReference type="Pfam" id="PF01145">
    <property type="entry name" value="Band_7"/>
    <property type="match status" value="1"/>
</dbReference>
<reference evidence="6 7" key="1">
    <citation type="submission" date="2019-04" db="EMBL/GenBank/DDBJ databases">
        <title>Annotation for the trematode Fasciola gigantica.</title>
        <authorList>
            <person name="Choi Y.-J."/>
        </authorList>
    </citation>
    <scope>NUCLEOTIDE SEQUENCE [LARGE SCALE GENOMIC DNA]</scope>
    <source>
        <strain evidence="6">Uganda_cow_1</strain>
    </source>
</reference>
<keyword evidence="3" id="KW-0812">Transmembrane</keyword>
<keyword evidence="3" id="KW-0472">Membrane</keyword>
<evidence type="ECO:0000313" key="6">
    <source>
        <dbReference type="EMBL" id="TPP64894.1"/>
    </source>
</evidence>
<dbReference type="GO" id="GO:0005886">
    <property type="term" value="C:plasma membrane"/>
    <property type="evidence" value="ECO:0007669"/>
    <property type="project" value="InterPro"/>
</dbReference>
<evidence type="ECO:0000313" key="7">
    <source>
        <dbReference type="Proteomes" id="UP000316759"/>
    </source>
</evidence>
<organism evidence="6 7">
    <name type="scientific">Fasciola gigantica</name>
    <name type="common">Giant liver fluke</name>
    <dbReference type="NCBI Taxonomy" id="46835"/>
    <lineage>
        <taxon>Eukaryota</taxon>
        <taxon>Metazoa</taxon>
        <taxon>Spiralia</taxon>
        <taxon>Lophotrochozoa</taxon>
        <taxon>Platyhelminthes</taxon>
        <taxon>Trematoda</taxon>
        <taxon>Digenea</taxon>
        <taxon>Plagiorchiida</taxon>
        <taxon>Echinostomata</taxon>
        <taxon>Echinostomatoidea</taxon>
        <taxon>Fasciolidae</taxon>
        <taxon>Fasciola</taxon>
    </lineage>
</organism>
<feature type="domain" description="SCP2" evidence="5">
    <location>
        <begin position="466"/>
        <end position="530"/>
    </location>
</feature>
<dbReference type="STRING" id="46835.A0A504YTZ8"/>
<dbReference type="Pfam" id="PF02036">
    <property type="entry name" value="SCP2"/>
    <property type="match status" value="1"/>
</dbReference>
<comment type="caution">
    <text evidence="6">The sequence shown here is derived from an EMBL/GenBank/DDBJ whole genome shotgun (WGS) entry which is preliminary data.</text>
</comment>
<feature type="domain" description="Band 7" evidence="4">
    <location>
        <begin position="156"/>
        <end position="308"/>
    </location>
</feature>
<evidence type="ECO:0000256" key="3">
    <source>
        <dbReference type="SAM" id="Phobius"/>
    </source>
</evidence>
<feature type="transmembrane region" description="Helical" evidence="3">
    <location>
        <begin position="130"/>
        <end position="154"/>
    </location>
</feature>
<keyword evidence="3" id="KW-1133">Transmembrane helix</keyword>
<dbReference type="InterPro" id="IPR043202">
    <property type="entry name" value="Band-7_stomatin-like"/>
</dbReference>
<proteinExistence type="inferred from homology"/>
<dbReference type="InterPro" id="IPR003033">
    <property type="entry name" value="SCP2_sterol-bd_dom"/>
</dbReference>
<feature type="region of interest" description="Disordered" evidence="2">
    <location>
        <begin position="330"/>
        <end position="393"/>
    </location>
</feature>
<dbReference type="Gene3D" id="3.30.479.30">
    <property type="entry name" value="Band 7 domain"/>
    <property type="match status" value="1"/>
</dbReference>
<comment type="similarity">
    <text evidence="1">Belongs to the band 7/mec-2 family.</text>
</comment>
<dbReference type="Proteomes" id="UP000316759">
    <property type="component" value="Unassembled WGS sequence"/>
</dbReference>
<dbReference type="Gene3D" id="3.30.1050.10">
    <property type="entry name" value="SCP2 sterol-binding domain"/>
    <property type="match status" value="1"/>
</dbReference>
<dbReference type="AlphaFoldDB" id="A0A504YTZ8"/>
<dbReference type="PANTHER" id="PTHR10264">
    <property type="entry name" value="BAND 7 PROTEIN-RELATED"/>
    <property type="match status" value="1"/>
</dbReference>
<dbReference type="OrthoDB" id="3592703at2759"/>
<evidence type="ECO:0000259" key="4">
    <source>
        <dbReference type="Pfam" id="PF01145"/>
    </source>
</evidence>
<dbReference type="SUPFAM" id="SSF55718">
    <property type="entry name" value="SCP-like"/>
    <property type="match status" value="1"/>
</dbReference>
<dbReference type="InterPro" id="IPR001107">
    <property type="entry name" value="Band_7"/>
</dbReference>
<evidence type="ECO:0000256" key="2">
    <source>
        <dbReference type="SAM" id="MobiDB-lite"/>
    </source>
</evidence>
<accession>A0A504YTZ8</accession>
<dbReference type="PANTHER" id="PTHR10264:SF130">
    <property type="entry name" value="STOMATIN-LIKE PROTEIN 1"/>
    <property type="match status" value="1"/>
</dbReference>
<dbReference type="InterPro" id="IPR036013">
    <property type="entry name" value="Band_7/SPFH_dom_sf"/>
</dbReference>
<evidence type="ECO:0000256" key="1">
    <source>
        <dbReference type="ARBA" id="ARBA00008164"/>
    </source>
</evidence>
<dbReference type="InterPro" id="IPR036527">
    <property type="entry name" value="SCP2_sterol-bd_dom_sf"/>
</dbReference>
<dbReference type="EMBL" id="SUNJ01003920">
    <property type="protein sequence ID" value="TPP64894.1"/>
    <property type="molecule type" value="Genomic_DNA"/>
</dbReference>
<evidence type="ECO:0000259" key="5">
    <source>
        <dbReference type="Pfam" id="PF02036"/>
    </source>
</evidence>
<feature type="compositionally biased region" description="Polar residues" evidence="2">
    <location>
        <begin position="334"/>
        <end position="373"/>
    </location>
</feature>
<name>A0A504YTZ8_FASGI</name>
<protein>
    <submittedName>
        <fullName evidence="6">Uncharacterized protein</fullName>
    </submittedName>
</protein>